<reference evidence="3 4" key="1">
    <citation type="journal article" date="2016" name="Sci. Rep.">
        <title>The Dendrobium catenatum Lindl. genome sequence provides insights into polysaccharide synthase, floral development and adaptive evolution.</title>
        <authorList>
            <person name="Zhang G.Q."/>
            <person name="Xu Q."/>
            <person name="Bian C."/>
            <person name="Tsai W.C."/>
            <person name="Yeh C.M."/>
            <person name="Liu K.W."/>
            <person name="Yoshida K."/>
            <person name="Zhang L.S."/>
            <person name="Chang S.B."/>
            <person name="Chen F."/>
            <person name="Shi Y."/>
            <person name="Su Y.Y."/>
            <person name="Zhang Y.Q."/>
            <person name="Chen L.J."/>
            <person name="Yin Y."/>
            <person name="Lin M."/>
            <person name="Huang H."/>
            <person name="Deng H."/>
            <person name="Wang Z.W."/>
            <person name="Zhu S.L."/>
            <person name="Zhao X."/>
            <person name="Deng C."/>
            <person name="Niu S.C."/>
            <person name="Huang J."/>
            <person name="Wang M."/>
            <person name="Liu G.H."/>
            <person name="Yang H.J."/>
            <person name="Xiao X.J."/>
            <person name="Hsiao Y.Y."/>
            <person name="Wu W.L."/>
            <person name="Chen Y.Y."/>
            <person name="Mitsuda N."/>
            <person name="Ohme-Takagi M."/>
            <person name="Luo Y.B."/>
            <person name="Van de Peer Y."/>
            <person name="Liu Z.J."/>
        </authorList>
    </citation>
    <scope>NUCLEOTIDE SEQUENCE [LARGE SCALE GENOMIC DNA]</scope>
    <source>
        <tissue evidence="3">The whole plant</tissue>
    </source>
</reference>
<organism evidence="3 4">
    <name type="scientific">Dendrobium catenatum</name>
    <dbReference type="NCBI Taxonomy" id="906689"/>
    <lineage>
        <taxon>Eukaryota</taxon>
        <taxon>Viridiplantae</taxon>
        <taxon>Streptophyta</taxon>
        <taxon>Embryophyta</taxon>
        <taxon>Tracheophyta</taxon>
        <taxon>Spermatophyta</taxon>
        <taxon>Magnoliopsida</taxon>
        <taxon>Liliopsida</taxon>
        <taxon>Asparagales</taxon>
        <taxon>Orchidaceae</taxon>
        <taxon>Epidendroideae</taxon>
        <taxon>Malaxideae</taxon>
        <taxon>Dendrobiinae</taxon>
        <taxon>Dendrobium</taxon>
    </lineage>
</organism>
<feature type="transmembrane region" description="Helical" evidence="2">
    <location>
        <begin position="78"/>
        <end position="100"/>
    </location>
</feature>
<sequence>MDQYLEAIESVVDENQPGNLEVQIPTNSWVPSKGNSTDPIQNELYKLQMKIHLCTKSENSKLSHQFGSSNPVSISGSFSGGLFGFCMGGLAFGMLATWVLGWPNLFSWDVLCFCQNNQVAGKQESHLSIPWIPEDNHPTSKWVPPRTYSSNSLQIKLLMIQRQLQLCAERFESKKLQLQSEFEREKEIIERKYDILTQESEIPYLQNFEDISSGDEIFQPGEI</sequence>
<accession>A0A2I0VI17</accession>
<reference evidence="3 4" key="2">
    <citation type="journal article" date="2017" name="Nature">
        <title>The Apostasia genome and the evolution of orchids.</title>
        <authorList>
            <person name="Zhang G.Q."/>
            <person name="Liu K.W."/>
            <person name="Li Z."/>
            <person name="Lohaus R."/>
            <person name="Hsiao Y.Y."/>
            <person name="Niu S.C."/>
            <person name="Wang J.Y."/>
            <person name="Lin Y.C."/>
            <person name="Xu Q."/>
            <person name="Chen L.J."/>
            <person name="Yoshida K."/>
            <person name="Fujiwara S."/>
            <person name="Wang Z.W."/>
            <person name="Zhang Y.Q."/>
            <person name="Mitsuda N."/>
            <person name="Wang M."/>
            <person name="Liu G.H."/>
            <person name="Pecoraro L."/>
            <person name="Huang H.X."/>
            <person name="Xiao X.J."/>
            <person name="Lin M."/>
            <person name="Wu X.Y."/>
            <person name="Wu W.L."/>
            <person name="Chen Y.Y."/>
            <person name="Chang S.B."/>
            <person name="Sakamoto S."/>
            <person name="Ohme-Takagi M."/>
            <person name="Yagi M."/>
            <person name="Zeng S.J."/>
            <person name="Shen C.Y."/>
            <person name="Yeh C.M."/>
            <person name="Luo Y.B."/>
            <person name="Tsai W.C."/>
            <person name="Van de Peer Y."/>
            <person name="Liu Z.J."/>
        </authorList>
    </citation>
    <scope>NUCLEOTIDE SEQUENCE [LARGE SCALE GENOMIC DNA]</scope>
    <source>
        <tissue evidence="3">The whole plant</tissue>
    </source>
</reference>
<evidence type="ECO:0000256" key="2">
    <source>
        <dbReference type="SAM" id="Phobius"/>
    </source>
</evidence>
<dbReference type="Proteomes" id="UP000233837">
    <property type="component" value="Unassembled WGS sequence"/>
</dbReference>
<proteinExistence type="predicted"/>
<keyword evidence="1" id="KW-0175">Coiled coil</keyword>
<evidence type="ECO:0000256" key="1">
    <source>
        <dbReference type="SAM" id="Coils"/>
    </source>
</evidence>
<gene>
    <name evidence="3" type="ORF">MA16_Dca026471</name>
</gene>
<feature type="coiled-coil region" evidence="1">
    <location>
        <begin position="168"/>
        <end position="199"/>
    </location>
</feature>
<protein>
    <submittedName>
        <fullName evidence="3">Uncharacterized protein</fullName>
    </submittedName>
</protein>
<dbReference type="EMBL" id="KZ503540">
    <property type="protein sequence ID" value="PKU63065.1"/>
    <property type="molecule type" value="Genomic_DNA"/>
</dbReference>
<name>A0A2I0VI17_9ASPA</name>
<keyword evidence="2" id="KW-1133">Transmembrane helix</keyword>
<dbReference type="Gene3D" id="6.10.250.1310">
    <property type="match status" value="1"/>
</dbReference>
<dbReference type="AlphaFoldDB" id="A0A2I0VI17"/>
<keyword evidence="4" id="KW-1185">Reference proteome</keyword>
<keyword evidence="2" id="KW-0812">Transmembrane</keyword>
<evidence type="ECO:0000313" key="4">
    <source>
        <dbReference type="Proteomes" id="UP000233837"/>
    </source>
</evidence>
<keyword evidence="2" id="KW-0472">Membrane</keyword>
<evidence type="ECO:0000313" key="3">
    <source>
        <dbReference type="EMBL" id="PKU63065.1"/>
    </source>
</evidence>